<comment type="caution">
    <text evidence="2">The sequence shown here is derived from an EMBL/GenBank/DDBJ whole genome shotgun (WGS) entry which is preliminary data.</text>
</comment>
<proteinExistence type="predicted"/>
<sequence>MSYCRYSAIFLLLLGAGANAEQQRMPDYLQDLDRPIHAGDWTLQCNGSQFCQIIGVKKVPRDGVGVRTVVMISRGIAKEAKPVLRLAFIDSLGALSVPPPTDGWRLYARGVPKMPPPIKLSLGEVQANGAYRVSPDVASKLIGAFRRWPGSVIRDRGLKIASTPSGNLDRLMRKMDRLQHPKRPRLTDAEKAEWLKEYHYTILRSTPVDDLPIPEAVLLACDTRTFANRPMGARIGPRHLLWTADCPEGTKILVQRDNEEPLNFEVYDTAKKVVPHDYAGLDDTSLLHVQLPRKGRIACGRYIKMGFTGEIFVMIEDRQYDRCRNVPYDFWPLMWTPTSWKYADPPPTNGGNAAPSVEGVETP</sequence>
<feature type="chain" id="PRO_5016985763" description="DUF1176 domain-containing protein" evidence="1">
    <location>
        <begin position="21"/>
        <end position="363"/>
    </location>
</feature>
<accession>A0A371BIU6</accession>
<evidence type="ECO:0000256" key="1">
    <source>
        <dbReference type="SAM" id="SignalP"/>
    </source>
</evidence>
<protein>
    <recommendedName>
        <fullName evidence="4">DUF1176 domain-containing protein</fullName>
    </recommendedName>
</protein>
<evidence type="ECO:0000313" key="2">
    <source>
        <dbReference type="EMBL" id="RDV07271.1"/>
    </source>
</evidence>
<dbReference type="AlphaFoldDB" id="A0A371BIU6"/>
<dbReference type="EMBL" id="QRGP01000001">
    <property type="protein sequence ID" value="RDV07271.1"/>
    <property type="molecule type" value="Genomic_DNA"/>
</dbReference>
<dbReference type="RefSeq" id="WP_115548816.1">
    <property type="nucleotide sequence ID" value="NZ_QRGP01000001.1"/>
</dbReference>
<dbReference type="Proteomes" id="UP000263833">
    <property type="component" value="Unassembled WGS sequence"/>
</dbReference>
<organism evidence="2 3">
    <name type="scientific">Sphingorhabdus pulchriflava</name>
    <dbReference type="NCBI Taxonomy" id="2292257"/>
    <lineage>
        <taxon>Bacteria</taxon>
        <taxon>Pseudomonadati</taxon>
        <taxon>Pseudomonadota</taxon>
        <taxon>Alphaproteobacteria</taxon>
        <taxon>Sphingomonadales</taxon>
        <taxon>Sphingomonadaceae</taxon>
        <taxon>Sphingorhabdus</taxon>
    </lineage>
</organism>
<evidence type="ECO:0008006" key="4">
    <source>
        <dbReference type="Google" id="ProtNLM"/>
    </source>
</evidence>
<name>A0A371BIU6_9SPHN</name>
<keyword evidence="3" id="KW-1185">Reference proteome</keyword>
<evidence type="ECO:0000313" key="3">
    <source>
        <dbReference type="Proteomes" id="UP000263833"/>
    </source>
</evidence>
<feature type="signal peptide" evidence="1">
    <location>
        <begin position="1"/>
        <end position="20"/>
    </location>
</feature>
<reference evidence="3" key="1">
    <citation type="submission" date="2018-08" db="EMBL/GenBank/DDBJ databases">
        <authorList>
            <person name="Kim S.-J."/>
            <person name="Jung G.-Y."/>
        </authorList>
    </citation>
    <scope>NUCLEOTIDE SEQUENCE [LARGE SCALE GENOMIC DNA]</scope>
    <source>
        <strain evidence="3">GY_G</strain>
    </source>
</reference>
<keyword evidence="1" id="KW-0732">Signal</keyword>
<gene>
    <name evidence="2" type="ORF">DXH95_07875</name>
</gene>